<gene>
    <name evidence="3" type="ORF">GCM10009827_073300</name>
</gene>
<feature type="transmembrane region" description="Helical" evidence="2">
    <location>
        <begin position="81"/>
        <end position="100"/>
    </location>
</feature>
<evidence type="ECO:0000256" key="1">
    <source>
        <dbReference type="SAM" id="MobiDB-lite"/>
    </source>
</evidence>
<protein>
    <recommendedName>
        <fullName evidence="5">DUF1772 domain-containing protein</fullName>
    </recommendedName>
</protein>
<dbReference type="InterPro" id="IPR013901">
    <property type="entry name" value="Anthrone_oxy"/>
</dbReference>
<evidence type="ECO:0000313" key="4">
    <source>
        <dbReference type="Proteomes" id="UP001501470"/>
    </source>
</evidence>
<feature type="region of interest" description="Disordered" evidence="1">
    <location>
        <begin position="158"/>
        <end position="181"/>
    </location>
</feature>
<dbReference type="RefSeq" id="WP_344507383.1">
    <property type="nucleotide sequence ID" value="NZ_BAAAQD010000017.1"/>
</dbReference>
<proteinExistence type="predicted"/>
<dbReference type="EMBL" id="BAAAQD010000017">
    <property type="protein sequence ID" value="GAA1543015.1"/>
    <property type="molecule type" value="Genomic_DNA"/>
</dbReference>
<feature type="transmembrane region" description="Helical" evidence="2">
    <location>
        <begin position="134"/>
        <end position="153"/>
    </location>
</feature>
<evidence type="ECO:0000313" key="3">
    <source>
        <dbReference type="EMBL" id="GAA1543015.1"/>
    </source>
</evidence>
<dbReference type="Proteomes" id="UP001501470">
    <property type="component" value="Unassembled WGS sequence"/>
</dbReference>
<name>A0ABP4MEH8_9ACTN</name>
<keyword evidence="2" id="KW-0472">Membrane</keyword>
<accession>A0ABP4MEH8</accession>
<feature type="transmembrane region" description="Helical" evidence="2">
    <location>
        <begin position="55"/>
        <end position="75"/>
    </location>
</feature>
<keyword evidence="2" id="KW-0812">Transmembrane</keyword>
<evidence type="ECO:0000256" key="2">
    <source>
        <dbReference type="SAM" id="Phobius"/>
    </source>
</evidence>
<keyword evidence="2" id="KW-1133">Transmembrane helix</keyword>
<organism evidence="3 4">
    <name type="scientific">Dactylosporangium maewongense</name>
    <dbReference type="NCBI Taxonomy" id="634393"/>
    <lineage>
        <taxon>Bacteria</taxon>
        <taxon>Bacillati</taxon>
        <taxon>Actinomycetota</taxon>
        <taxon>Actinomycetes</taxon>
        <taxon>Micromonosporales</taxon>
        <taxon>Micromonosporaceae</taxon>
        <taxon>Dactylosporangium</taxon>
    </lineage>
</organism>
<dbReference type="Pfam" id="PF08592">
    <property type="entry name" value="Anthrone_oxy"/>
    <property type="match status" value="1"/>
</dbReference>
<sequence length="181" mass="19545">MRTWSFEVVRALATALVALYAGGVLFVVIAPSVTRLPADAYTRWWQAMNTDMSRTMPPMLLTCLGLLALTAVLSYGRSKPAFVAAVVAILLIVVTIGLTVSRLEPLNAIGDTWNPDAPPADWTEVRSRWQRLHLVRTFLALLTLVTLLAAHVVERAATPSSATPSPNPSRSAELTAAQPTV</sequence>
<comment type="caution">
    <text evidence="3">The sequence shown here is derived from an EMBL/GenBank/DDBJ whole genome shotgun (WGS) entry which is preliminary data.</text>
</comment>
<feature type="compositionally biased region" description="Low complexity" evidence="1">
    <location>
        <begin position="158"/>
        <end position="172"/>
    </location>
</feature>
<keyword evidence="4" id="KW-1185">Reference proteome</keyword>
<evidence type="ECO:0008006" key="5">
    <source>
        <dbReference type="Google" id="ProtNLM"/>
    </source>
</evidence>
<feature type="transmembrane region" description="Helical" evidence="2">
    <location>
        <begin position="12"/>
        <end position="34"/>
    </location>
</feature>
<reference evidence="4" key="1">
    <citation type="journal article" date="2019" name="Int. J. Syst. Evol. Microbiol.">
        <title>The Global Catalogue of Microorganisms (GCM) 10K type strain sequencing project: providing services to taxonomists for standard genome sequencing and annotation.</title>
        <authorList>
            <consortium name="The Broad Institute Genomics Platform"/>
            <consortium name="The Broad Institute Genome Sequencing Center for Infectious Disease"/>
            <person name="Wu L."/>
            <person name="Ma J."/>
        </authorList>
    </citation>
    <scope>NUCLEOTIDE SEQUENCE [LARGE SCALE GENOMIC DNA]</scope>
    <source>
        <strain evidence="4">JCM 15933</strain>
    </source>
</reference>